<name>A0AA38FTS3_TAXCH</name>
<feature type="transmembrane region" description="Helical" evidence="1">
    <location>
        <begin position="59"/>
        <end position="82"/>
    </location>
</feature>
<proteinExistence type="predicted"/>
<keyword evidence="3" id="KW-1185">Reference proteome</keyword>
<keyword evidence="1" id="KW-0472">Membrane</keyword>
<gene>
    <name evidence="2" type="ORF">KI387_025747</name>
</gene>
<dbReference type="PANTHER" id="PTHR48040:SF28">
    <property type="entry name" value="ABC TRANSPORTER G FAMILY MEMBER 39-LIKE"/>
    <property type="match status" value="1"/>
</dbReference>
<protein>
    <submittedName>
        <fullName evidence="2">Uncharacterized protein</fullName>
    </submittedName>
</protein>
<sequence>KTPKWWIWYSWICPVAWTVYGLIVSQFGDITDLIEVDGKQPGKQLNQYLDEYFGYNNDFMGAIAVVLIGFTFFFAIIFAFGIKLLNFQHRYNHQNVCGLLLHSHWQSDHKDRLILK</sequence>
<keyword evidence="1" id="KW-1133">Transmembrane helix</keyword>
<feature type="transmembrane region" description="Helical" evidence="1">
    <location>
        <begin position="7"/>
        <end position="27"/>
    </location>
</feature>
<organism evidence="2 3">
    <name type="scientific">Taxus chinensis</name>
    <name type="common">Chinese yew</name>
    <name type="synonym">Taxus wallichiana var. chinensis</name>
    <dbReference type="NCBI Taxonomy" id="29808"/>
    <lineage>
        <taxon>Eukaryota</taxon>
        <taxon>Viridiplantae</taxon>
        <taxon>Streptophyta</taxon>
        <taxon>Embryophyta</taxon>
        <taxon>Tracheophyta</taxon>
        <taxon>Spermatophyta</taxon>
        <taxon>Pinopsida</taxon>
        <taxon>Pinidae</taxon>
        <taxon>Conifers II</taxon>
        <taxon>Cupressales</taxon>
        <taxon>Taxaceae</taxon>
        <taxon>Taxus</taxon>
    </lineage>
</organism>
<accession>A0AA38FTS3</accession>
<evidence type="ECO:0000313" key="3">
    <source>
        <dbReference type="Proteomes" id="UP000824469"/>
    </source>
</evidence>
<dbReference type="EMBL" id="JAHRHJ020000006">
    <property type="protein sequence ID" value="KAH9310712.1"/>
    <property type="molecule type" value="Genomic_DNA"/>
</dbReference>
<feature type="non-terminal residue" evidence="2">
    <location>
        <position position="116"/>
    </location>
</feature>
<dbReference type="OMA" id="AYCIRTF"/>
<reference evidence="2 3" key="1">
    <citation type="journal article" date="2021" name="Nat. Plants">
        <title>The Taxus genome provides insights into paclitaxel biosynthesis.</title>
        <authorList>
            <person name="Xiong X."/>
            <person name="Gou J."/>
            <person name="Liao Q."/>
            <person name="Li Y."/>
            <person name="Zhou Q."/>
            <person name="Bi G."/>
            <person name="Li C."/>
            <person name="Du R."/>
            <person name="Wang X."/>
            <person name="Sun T."/>
            <person name="Guo L."/>
            <person name="Liang H."/>
            <person name="Lu P."/>
            <person name="Wu Y."/>
            <person name="Zhang Z."/>
            <person name="Ro D.K."/>
            <person name="Shang Y."/>
            <person name="Huang S."/>
            <person name="Yan J."/>
        </authorList>
    </citation>
    <scope>NUCLEOTIDE SEQUENCE [LARGE SCALE GENOMIC DNA]</scope>
    <source>
        <strain evidence="2">Ta-2019</strain>
    </source>
</reference>
<dbReference type="Proteomes" id="UP000824469">
    <property type="component" value="Unassembled WGS sequence"/>
</dbReference>
<keyword evidence="1" id="KW-0812">Transmembrane</keyword>
<evidence type="ECO:0000313" key="2">
    <source>
        <dbReference type="EMBL" id="KAH9310712.1"/>
    </source>
</evidence>
<evidence type="ECO:0000256" key="1">
    <source>
        <dbReference type="SAM" id="Phobius"/>
    </source>
</evidence>
<dbReference type="AlphaFoldDB" id="A0AA38FTS3"/>
<comment type="caution">
    <text evidence="2">The sequence shown here is derived from an EMBL/GenBank/DDBJ whole genome shotgun (WGS) entry which is preliminary data.</text>
</comment>
<dbReference type="PANTHER" id="PTHR48040">
    <property type="entry name" value="PLEIOTROPIC DRUG RESISTANCE PROTEIN 1-LIKE ISOFORM X1"/>
    <property type="match status" value="1"/>
</dbReference>
<feature type="non-terminal residue" evidence="2">
    <location>
        <position position="1"/>
    </location>
</feature>